<protein>
    <recommendedName>
        <fullName evidence="2">Amine oxidase domain-containing protein</fullName>
    </recommendedName>
</protein>
<dbReference type="PANTHER" id="PTHR10742:SF342">
    <property type="entry name" value="AMINE OXIDASE"/>
    <property type="match status" value="1"/>
</dbReference>
<dbReference type="EMBL" id="ML978134">
    <property type="protein sequence ID" value="KAF2094596.1"/>
    <property type="molecule type" value="Genomic_DNA"/>
</dbReference>
<evidence type="ECO:0000259" key="2">
    <source>
        <dbReference type="Pfam" id="PF01593"/>
    </source>
</evidence>
<dbReference type="InterPro" id="IPR036188">
    <property type="entry name" value="FAD/NAD-bd_sf"/>
</dbReference>
<reference evidence="3" key="1">
    <citation type="journal article" date="2020" name="Stud. Mycol.">
        <title>101 Dothideomycetes genomes: a test case for predicting lifestyles and emergence of pathogens.</title>
        <authorList>
            <person name="Haridas S."/>
            <person name="Albert R."/>
            <person name="Binder M."/>
            <person name="Bloem J."/>
            <person name="Labutti K."/>
            <person name="Salamov A."/>
            <person name="Andreopoulos B."/>
            <person name="Baker S."/>
            <person name="Barry K."/>
            <person name="Bills G."/>
            <person name="Bluhm B."/>
            <person name="Cannon C."/>
            <person name="Castanera R."/>
            <person name="Culley D."/>
            <person name="Daum C."/>
            <person name="Ezra D."/>
            <person name="Gonzalez J."/>
            <person name="Henrissat B."/>
            <person name="Kuo A."/>
            <person name="Liang C."/>
            <person name="Lipzen A."/>
            <person name="Lutzoni F."/>
            <person name="Magnuson J."/>
            <person name="Mondo S."/>
            <person name="Nolan M."/>
            <person name="Ohm R."/>
            <person name="Pangilinan J."/>
            <person name="Park H.-J."/>
            <person name="Ramirez L."/>
            <person name="Alfaro M."/>
            <person name="Sun H."/>
            <person name="Tritt A."/>
            <person name="Yoshinaga Y."/>
            <person name="Zwiers L.-H."/>
            <person name="Turgeon B."/>
            <person name="Goodwin S."/>
            <person name="Spatafora J."/>
            <person name="Crous P."/>
            <person name="Grigoriev I."/>
        </authorList>
    </citation>
    <scope>NUCLEOTIDE SEQUENCE</scope>
    <source>
        <strain evidence="3">CBS 133067</strain>
    </source>
</reference>
<evidence type="ECO:0000313" key="4">
    <source>
        <dbReference type="Proteomes" id="UP000799772"/>
    </source>
</evidence>
<feature type="region of interest" description="Disordered" evidence="1">
    <location>
        <begin position="291"/>
        <end position="311"/>
    </location>
</feature>
<dbReference type="GO" id="GO:0009063">
    <property type="term" value="P:amino acid catabolic process"/>
    <property type="evidence" value="ECO:0007669"/>
    <property type="project" value="TreeGrafter"/>
</dbReference>
<dbReference type="Gene3D" id="1.10.10.1620">
    <property type="match status" value="1"/>
</dbReference>
<organism evidence="3 4">
    <name type="scientific">Rhizodiscina lignyota</name>
    <dbReference type="NCBI Taxonomy" id="1504668"/>
    <lineage>
        <taxon>Eukaryota</taxon>
        <taxon>Fungi</taxon>
        <taxon>Dikarya</taxon>
        <taxon>Ascomycota</taxon>
        <taxon>Pezizomycotina</taxon>
        <taxon>Dothideomycetes</taxon>
        <taxon>Pleosporomycetidae</taxon>
        <taxon>Aulographales</taxon>
        <taxon>Rhizodiscinaceae</taxon>
        <taxon>Rhizodiscina</taxon>
    </lineage>
</organism>
<accession>A0A9P4I3V0</accession>
<evidence type="ECO:0000313" key="3">
    <source>
        <dbReference type="EMBL" id="KAF2094596.1"/>
    </source>
</evidence>
<dbReference type="InterPro" id="IPR050281">
    <property type="entry name" value="Flavin_monoamine_oxidase"/>
</dbReference>
<dbReference type="Proteomes" id="UP000799772">
    <property type="component" value="Unassembled WGS sequence"/>
</dbReference>
<gene>
    <name evidence="3" type="ORF">NA57DRAFT_68625</name>
</gene>
<feature type="domain" description="Amine oxidase" evidence="2">
    <location>
        <begin position="113"/>
        <end position="525"/>
    </location>
</feature>
<dbReference type="OrthoDB" id="3921121at2759"/>
<comment type="caution">
    <text evidence="3">The sequence shown here is derived from an EMBL/GenBank/DDBJ whole genome shotgun (WGS) entry which is preliminary data.</text>
</comment>
<dbReference type="Pfam" id="PF01593">
    <property type="entry name" value="Amino_oxidase"/>
    <property type="match status" value="2"/>
</dbReference>
<dbReference type="AlphaFoldDB" id="A0A9P4I3V0"/>
<dbReference type="Gene3D" id="3.90.660.10">
    <property type="match status" value="1"/>
</dbReference>
<feature type="domain" description="Amine oxidase" evidence="2">
    <location>
        <begin position="559"/>
        <end position="654"/>
    </location>
</feature>
<dbReference type="InterPro" id="IPR002937">
    <property type="entry name" value="Amino_oxidase"/>
</dbReference>
<proteinExistence type="predicted"/>
<sequence length="726" mass="81324">MATPQKNLVSVRNEWAKRVARNSANVVHNRWVDKFESERKQDNGSVPRFPSFFDGGLHKIGPNEPLELELPGRTSNDLSTVQVGIVGAGAAGLFTALIFDYLNQECTGQIHFDYEIIEAADSSRVGGRLYTYNFLEIVDLDKDIHTYYDFRIFDLFAKLGMNIKDLADAEIGDLVPYYMKKPATDGQGNIIYHPAPDNKKNPYAAEYWHYNDITQFGDLDNIIAKSSPTFDAFSFDENGQTGIRTNLLGNNPGGAFQTSVQDLRDKFINGDDDAWSYLMNYDEQSTRQYLISAPPSDDNSSDPPPLPGRPYSYDEVEWMETFNGGMDWYDQAHSENVFESLDFDYAYDPSKGPWPFYCVLGGAQELAKRMEKPLQGQKPQYAMKSTAISTYNTSSSPNDQGINLTVSNSQGSGDPTVETKQYNVLFNSTTLACLQQMDLSTAGVNYGTKQATRSLGYGPSAKVAIKFKTAWWIHSLQPPITSGGLGHSDLMIRTCVYPSYNIEDKSDTHAVLLCSYSWQQDAERMGAMISSLPDYDWKHPELDTDLHKARNADDARMGLIDQLLWDLARMHTTTGKEEDIKKFYENTIKCNYMDHYSHDWTHDPHTMGAFAFFRPQQFSTIWPRIIEPSGDLVIVGEAASPHHAWVVGALESAVHGVHSWLTGQGARLDNAKVAAQLLETAESGNPYVGLPDYMPQDLARHIGLLGAIQGEVHARKMAAKKEREEL</sequence>
<feature type="region of interest" description="Disordered" evidence="1">
    <location>
        <begin position="390"/>
        <end position="415"/>
    </location>
</feature>
<keyword evidence="4" id="KW-1185">Reference proteome</keyword>
<name>A0A9P4I3V0_9PEZI</name>
<dbReference type="PANTHER" id="PTHR10742">
    <property type="entry name" value="FLAVIN MONOAMINE OXIDASE"/>
    <property type="match status" value="1"/>
</dbReference>
<dbReference type="GO" id="GO:0001716">
    <property type="term" value="F:L-amino-acid oxidase activity"/>
    <property type="evidence" value="ECO:0007669"/>
    <property type="project" value="TreeGrafter"/>
</dbReference>
<evidence type="ECO:0000256" key="1">
    <source>
        <dbReference type="SAM" id="MobiDB-lite"/>
    </source>
</evidence>
<dbReference type="SUPFAM" id="SSF54373">
    <property type="entry name" value="FAD-linked reductases, C-terminal domain"/>
    <property type="match status" value="1"/>
</dbReference>
<dbReference type="SUPFAM" id="SSF51905">
    <property type="entry name" value="FAD/NAD(P)-binding domain"/>
    <property type="match status" value="1"/>
</dbReference>